<proteinExistence type="predicted"/>
<reference evidence="1" key="1">
    <citation type="journal article" date="2014" name="Front. Microbiol.">
        <title>High frequency of phylogenetically diverse reductive dehalogenase-homologous genes in deep subseafloor sedimentary metagenomes.</title>
        <authorList>
            <person name="Kawai M."/>
            <person name="Futagami T."/>
            <person name="Toyoda A."/>
            <person name="Takaki Y."/>
            <person name="Nishi S."/>
            <person name="Hori S."/>
            <person name="Arai W."/>
            <person name="Tsubouchi T."/>
            <person name="Morono Y."/>
            <person name="Uchiyama I."/>
            <person name="Ito T."/>
            <person name="Fujiyama A."/>
            <person name="Inagaki F."/>
            <person name="Takami H."/>
        </authorList>
    </citation>
    <scope>NUCLEOTIDE SEQUENCE</scope>
    <source>
        <strain evidence="1">Expedition CK06-06</strain>
    </source>
</reference>
<gene>
    <name evidence="1" type="ORF">S06H3_20623</name>
</gene>
<protein>
    <submittedName>
        <fullName evidence="1">Uncharacterized protein</fullName>
    </submittedName>
</protein>
<evidence type="ECO:0000313" key="1">
    <source>
        <dbReference type="EMBL" id="GAI15390.1"/>
    </source>
</evidence>
<accession>X1ML03</accession>
<comment type="caution">
    <text evidence="1">The sequence shown here is derived from an EMBL/GenBank/DDBJ whole genome shotgun (WGS) entry which is preliminary data.</text>
</comment>
<dbReference type="AlphaFoldDB" id="X1ML03"/>
<dbReference type="EMBL" id="BARV01010705">
    <property type="protein sequence ID" value="GAI15390.1"/>
    <property type="molecule type" value="Genomic_DNA"/>
</dbReference>
<feature type="non-terminal residue" evidence="1">
    <location>
        <position position="1"/>
    </location>
</feature>
<name>X1ML03_9ZZZZ</name>
<organism evidence="1">
    <name type="scientific">marine sediment metagenome</name>
    <dbReference type="NCBI Taxonomy" id="412755"/>
    <lineage>
        <taxon>unclassified sequences</taxon>
        <taxon>metagenomes</taxon>
        <taxon>ecological metagenomes</taxon>
    </lineage>
</organism>
<sequence>LRLYLLGSADMYKVGGSEFSGRALKVDKVRPPRSRESGNY</sequence>